<dbReference type="EMBL" id="JAAKZF010000044">
    <property type="protein sequence ID" value="NGO54102.1"/>
    <property type="molecule type" value="Genomic_DNA"/>
</dbReference>
<dbReference type="InterPro" id="IPR002789">
    <property type="entry name" value="HerA_central"/>
</dbReference>
<comment type="caution">
    <text evidence="3">The sequence shown here is derived from an EMBL/GenBank/DDBJ whole genome shotgun (WGS) entry which is preliminary data.</text>
</comment>
<dbReference type="SUPFAM" id="SSF52540">
    <property type="entry name" value="P-loop containing nucleoside triphosphate hydrolases"/>
    <property type="match status" value="1"/>
</dbReference>
<organism evidence="3 4">
    <name type="scientific">Allomesorhizobium camelthorni</name>
    <dbReference type="NCBI Taxonomy" id="475069"/>
    <lineage>
        <taxon>Bacteria</taxon>
        <taxon>Pseudomonadati</taxon>
        <taxon>Pseudomonadota</taxon>
        <taxon>Alphaproteobacteria</taxon>
        <taxon>Hyphomicrobiales</taxon>
        <taxon>Phyllobacteriaceae</taxon>
        <taxon>Allomesorhizobium</taxon>
    </lineage>
</organism>
<feature type="domain" description="Helicase HerA central" evidence="1">
    <location>
        <begin position="32"/>
        <end position="69"/>
    </location>
</feature>
<gene>
    <name evidence="3" type="ORF">G6N73_23655</name>
</gene>
<evidence type="ECO:0000259" key="1">
    <source>
        <dbReference type="Pfam" id="PF01935"/>
    </source>
</evidence>
<dbReference type="PANTHER" id="PTHR30121:SF6">
    <property type="entry name" value="SLR6007 PROTEIN"/>
    <property type="match status" value="1"/>
</dbReference>
<protein>
    <submittedName>
        <fullName evidence="3">Type IV secretory system conjugative DNA transfer family protein</fullName>
    </submittedName>
</protein>
<dbReference type="Pfam" id="PF01935">
    <property type="entry name" value="DUF87"/>
    <property type="match status" value="1"/>
</dbReference>
<dbReference type="Gene3D" id="3.40.50.300">
    <property type="entry name" value="P-loop containing nucleotide triphosphate hydrolases"/>
    <property type="match status" value="2"/>
</dbReference>
<evidence type="ECO:0000259" key="2">
    <source>
        <dbReference type="Pfam" id="PF12696"/>
    </source>
</evidence>
<dbReference type="InterPro" id="IPR051162">
    <property type="entry name" value="T4SS_component"/>
</dbReference>
<name>A0A6G4WH34_9HYPH</name>
<dbReference type="Pfam" id="PF12696">
    <property type="entry name" value="TraG-D_C"/>
    <property type="match status" value="1"/>
</dbReference>
<proteinExistence type="predicted"/>
<evidence type="ECO:0000313" key="4">
    <source>
        <dbReference type="Proteomes" id="UP001642900"/>
    </source>
</evidence>
<dbReference type="InterPro" id="IPR032689">
    <property type="entry name" value="TraG-D_C"/>
</dbReference>
<accession>A0A6G4WH34</accession>
<dbReference type="AlphaFoldDB" id="A0A6G4WH34"/>
<keyword evidence="4" id="KW-1185">Reference proteome</keyword>
<sequence length="386" mass="42522">MQNRDNITRVGATLGRRGGKVFGIRQADRLLHTFIIGQTGTGKSTLLASLCRQDITAGRGFCLIDPHGDLAESVAELLGEDGIYWNAADPACPYGYNPLSSVPPPWRPLVASGLIDTFKKQWPDAWGARMEHLLRFALLALLEQEDASIADILPLFLDKEYRKDLIETLPEGPVRQFWTVEYGALRYQSSSDGVSSIANKLGAFLVQPTVRKAVCEPEQPLHWRHLMDEGGKLIINLAKGRLGADVSNVLGGLIVSGIAGASYSRQDRPEKERRPFFLYVDEFHSFTTSAFADMLSELRKYGLSLTLTTQHFGRVEEKTREAILGNVGTLVSFRVGANDASLLSRQFGTDFPKPSDLTNLANHETFIKLMVDGAQTKVFSAGTLPL</sequence>
<dbReference type="Proteomes" id="UP001642900">
    <property type="component" value="Unassembled WGS sequence"/>
</dbReference>
<feature type="domain" description="TraD/TraG TraM recognition site" evidence="2">
    <location>
        <begin position="276"/>
        <end position="349"/>
    </location>
</feature>
<dbReference type="InterPro" id="IPR027417">
    <property type="entry name" value="P-loop_NTPase"/>
</dbReference>
<evidence type="ECO:0000313" key="3">
    <source>
        <dbReference type="EMBL" id="NGO54102.1"/>
    </source>
</evidence>
<dbReference type="CDD" id="cd01127">
    <property type="entry name" value="TrwB_TraG_TraD_VirD4"/>
    <property type="match status" value="1"/>
</dbReference>
<reference evidence="3 4" key="1">
    <citation type="submission" date="2020-02" db="EMBL/GenBank/DDBJ databases">
        <title>Genome sequence of strain CCNWXJ40-4.</title>
        <authorList>
            <person name="Gao J."/>
            <person name="Sun J."/>
        </authorList>
    </citation>
    <scope>NUCLEOTIDE SEQUENCE [LARGE SCALE GENOMIC DNA]</scope>
    <source>
        <strain evidence="3 4">CCNWXJ 40-4</strain>
    </source>
</reference>
<dbReference type="PANTHER" id="PTHR30121">
    <property type="entry name" value="UNCHARACTERIZED PROTEIN YJGR-RELATED"/>
    <property type="match status" value="1"/>
</dbReference>